<gene>
    <name evidence="2" type="ORF">SNE35_10200</name>
</gene>
<dbReference type="Pfam" id="PF09836">
    <property type="entry name" value="DUF2063"/>
    <property type="match status" value="1"/>
</dbReference>
<protein>
    <submittedName>
        <fullName evidence="2">DNA-binding domain-containing protein</fullName>
    </submittedName>
</protein>
<dbReference type="Proteomes" id="UP001285263">
    <property type="component" value="Unassembled WGS sequence"/>
</dbReference>
<reference evidence="2 3" key="1">
    <citation type="submission" date="2023-11" db="EMBL/GenBank/DDBJ databases">
        <title>Paucibacter sp. nov., isolated from fresh soil in Korea.</title>
        <authorList>
            <person name="Le N.T.T."/>
        </authorList>
    </citation>
    <scope>NUCLEOTIDE SEQUENCE [LARGE SCALE GENOMIC DNA]</scope>
    <source>
        <strain evidence="2 3">R3-3</strain>
    </source>
</reference>
<dbReference type="RefSeq" id="WP_320422790.1">
    <property type="nucleotide sequence ID" value="NZ_JAXCLA010000003.1"/>
</dbReference>
<proteinExistence type="predicted"/>
<dbReference type="InterPro" id="IPR044922">
    <property type="entry name" value="DUF2063_N_sf"/>
</dbReference>
<keyword evidence="3" id="KW-1185">Reference proteome</keyword>
<evidence type="ECO:0000313" key="3">
    <source>
        <dbReference type="Proteomes" id="UP001285263"/>
    </source>
</evidence>
<organism evidence="2 3">
    <name type="scientific">Roseateles agri</name>
    <dbReference type="NCBI Taxonomy" id="3098619"/>
    <lineage>
        <taxon>Bacteria</taxon>
        <taxon>Pseudomonadati</taxon>
        <taxon>Pseudomonadota</taxon>
        <taxon>Betaproteobacteria</taxon>
        <taxon>Burkholderiales</taxon>
        <taxon>Sphaerotilaceae</taxon>
        <taxon>Roseateles</taxon>
    </lineage>
</organism>
<sequence>MSEMLFEQQRELQAAICGAPGMPDTVGLAVYREAYTARLIAALRDNYLVLHRAMGDEPFDSLARAYIAAHPSPHRSIRWFGDRLAKFMATQPLPHEALVDLARMDWALRAAFDGPDDVPIDAAALHALRPEQWPSLVFRLHGCVQLLPLAWAVEPAWRALRAHDPESGDAAPELPAPEAAAHALLVWRQSLETHWRTLAPHEAELLGAVAAGSNFEAICALAAKSAAEDDPAAVVVGLLQRWLADGLLTAVLVQDPAS</sequence>
<evidence type="ECO:0000259" key="1">
    <source>
        <dbReference type="Pfam" id="PF09836"/>
    </source>
</evidence>
<evidence type="ECO:0000313" key="2">
    <source>
        <dbReference type="EMBL" id="MDY0744880.1"/>
    </source>
</evidence>
<comment type="caution">
    <text evidence="2">The sequence shown here is derived from an EMBL/GenBank/DDBJ whole genome shotgun (WGS) entry which is preliminary data.</text>
</comment>
<dbReference type="Gene3D" id="1.10.150.690">
    <property type="entry name" value="DUF2063"/>
    <property type="match status" value="1"/>
</dbReference>
<keyword evidence="2" id="KW-0238">DNA-binding</keyword>
<feature type="domain" description="Putative DNA-binding" evidence="1">
    <location>
        <begin position="8"/>
        <end position="88"/>
    </location>
</feature>
<name>A0ABU5DF34_9BURK</name>
<dbReference type="GO" id="GO:0003677">
    <property type="term" value="F:DNA binding"/>
    <property type="evidence" value="ECO:0007669"/>
    <property type="project" value="UniProtKB-KW"/>
</dbReference>
<dbReference type="EMBL" id="JAXCLA010000003">
    <property type="protein sequence ID" value="MDY0744880.1"/>
    <property type="molecule type" value="Genomic_DNA"/>
</dbReference>
<accession>A0ABU5DF34</accession>
<dbReference type="InterPro" id="IPR018640">
    <property type="entry name" value="DUF2063"/>
</dbReference>